<evidence type="ECO:0000313" key="7">
    <source>
        <dbReference type="Proteomes" id="UP001239019"/>
    </source>
</evidence>
<gene>
    <name evidence="6" type="ORF">RBH19_09435</name>
</gene>
<name>A0ABU0W7T4_9GAMM</name>
<dbReference type="PANTHER" id="PTHR30469:SF15">
    <property type="entry name" value="HLYD FAMILY OF SECRETION PROTEINS"/>
    <property type="match status" value="1"/>
</dbReference>
<feature type="coiled-coil region" evidence="2">
    <location>
        <begin position="94"/>
        <end position="166"/>
    </location>
</feature>
<dbReference type="Pfam" id="PF25989">
    <property type="entry name" value="YknX_C"/>
    <property type="match status" value="1"/>
</dbReference>
<dbReference type="Gene3D" id="2.40.420.20">
    <property type="match status" value="1"/>
</dbReference>
<sequence>MKQGMNLLLGLLAVITLGSAAAQQPPAAPVQTGTVERSVMAPMMQVSGTVISRSDAVLSTEVEGRLLRIADVGTRVERDAVLAEIEDTALRLREQELVSEVSRAQSRLRFLEAEQRRLERLAERDMVSFTEVDRTRSERDTAANEKAVAESRLAQVRHQLERTRIRAPFPGVVAERRAQAGERVAMGTPILRLLNPDDLEIVARAPLSFFAYQQAGNTLSFSSGNHGHEATLRALVTVGSENRHVFEMRLDFSDPLPVGQTVRVDIPTAEARKVLSVPRDALVLRSDGIFVFVVNEDNTVRRLRITTGTGAGDRIEARGPLEAGQRVVIRGAERLRDGQPVMVQ</sequence>
<organism evidence="6 7">
    <name type="scientific">Natronospira bacteriovora</name>
    <dbReference type="NCBI Taxonomy" id="3069753"/>
    <lineage>
        <taxon>Bacteria</taxon>
        <taxon>Pseudomonadati</taxon>
        <taxon>Pseudomonadota</taxon>
        <taxon>Gammaproteobacteria</taxon>
        <taxon>Natronospirales</taxon>
        <taxon>Natronospiraceae</taxon>
        <taxon>Natronospira</taxon>
    </lineage>
</organism>
<dbReference type="Gene3D" id="2.40.50.100">
    <property type="match status" value="1"/>
</dbReference>
<proteinExistence type="inferred from homology"/>
<dbReference type="NCBIfam" id="TIGR01730">
    <property type="entry name" value="RND_mfp"/>
    <property type="match status" value="1"/>
</dbReference>
<keyword evidence="3" id="KW-0732">Signal</keyword>
<reference evidence="6 7" key="1">
    <citation type="submission" date="2023-08" db="EMBL/GenBank/DDBJ databases">
        <title>Whole-genome sequencing of halo(alkali)philic microorganisms from hypersaline lakes.</title>
        <authorList>
            <person name="Sorokin D.Y."/>
            <person name="Abbas B."/>
            <person name="Merkel A.Y."/>
        </authorList>
    </citation>
    <scope>NUCLEOTIDE SEQUENCE [LARGE SCALE GENOMIC DNA]</scope>
    <source>
        <strain evidence="6 7">AB-CW4</strain>
    </source>
</reference>
<dbReference type="RefSeq" id="WP_306728594.1">
    <property type="nucleotide sequence ID" value="NZ_JAVDDT010000005.1"/>
</dbReference>
<dbReference type="PANTHER" id="PTHR30469">
    <property type="entry name" value="MULTIDRUG RESISTANCE PROTEIN MDTA"/>
    <property type="match status" value="1"/>
</dbReference>
<dbReference type="InterPro" id="IPR006143">
    <property type="entry name" value="RND_pump_MFP"/>
</dbReference>
<dbReference type="EMBL" id="JAVDDT010000005">
    <property type="protein sequence ID" value="MDQ2070098.1"/>
    <property type="molecule type" value="Genomic_DNA"/>
</dbReference>
<dbReference type="SUPFAM" id="SSF111369">
    <property type="entry name" value="HlyD-like secretion proteins"/>
    <property type="match status" value="1"/>
</dbReference>
<keyword evidence="7" id="KW-1185">Reference proteome</keyword>
<evidence type="ECO:0000256" key="2">
    <source>
        <dbReference type="SAM" id="Coils"/>
    </source>
</evidence>
<dbReference type="InterPro" id="IPR058637">
    <property type="entry name" value="YknX-like_C"/>
</dbReference>
<dbReference type="Pfam" id="PF25973">
    <property type="entry name" value="BSH_CzcB"/>
    <property type="match status" value="1"/>
</dbReference>
<evidence type="ECO:0000259" key="5">
    <source>
        <dbReference type="Pfam" id="PF25989"/>
    </source>
</evidence>
<feature type="domain" description="CzcB-like barrel-sandwich hybrid" evidence="4">
    <location>
        <begin position="61"/>
        <end position="192"/>
    </location>
</feature>
<protein>
    <submittedName>
        <fullName evidence="6">Efflux RND transporter periplasmic adaptor subunit</fullName>
    </submittedName>
</protein>
<evidence type="ECO:0000313" key="6">
    <source>
        <dbReference type="EMBL" id="MDQ2070098.1"/>
    </source>
</evidence>
<comment type="similarity">
    <text evidence="1">Belongs to the membrane fusion protein (MFP) (TC 8.A.1) family.</text>
</comment>
<dbReference type="Proteomes" id="UP001239019">
    <property type="component" value="Unassembled WGS sequence"/>
</dbReference>
<feature type="signal peptide" evidence="3">
    <location>
        <begin position="1"/>
        <end position="22"/>
    </location>
</feature>
<keyword evidence="2" id="KW-0175">Coiled coil</keyword>
<evidence type="ECO:0000259" key="4">
    <source>
        <dbReference type="Pfam" id="PF25973"/>
    </source>
</evidence>
<dbReference type="InterPro" id="IPR058647">
    <property type="entry name" value="BSH_CzcB-like"/>
</dbReference>
<accession>A0ABU0W7T4</accession>
<evidence type="ECO:0000256" key="3">
    <source>
        <dbReference type="SAM" id="SignalP"/>
    </source>
</evidence>
<feature type="chain" id="PRO_5045173941" evidence="3">
    <location>
        <begin position="23"/>
        <end position="344"/>
    </location>
</feature>
<comment type="caution">
    <text evidence="6">The sequence shown here is derived from an EMBL/GenBank/DDBJ whole genome shotgun (WGS) entry which is preliminary data.</text>
</comment>
<feature type="domain" description="YknX-like C-terminal permuted SH3-like" evidence="5">
    <location>
        <begin position="274"/>
        <end position="342"/>
    </location>
</feature>
<evidence type="ECO:0000256" key="1">
    <source>
        <dbReference type="ARBA" id="ARBA00009477"/>
    </source>
</evidence>